<dbReference type="GO" id="GO:0008239">
    <property type="term" value="F:dipeptidyl-peptidase activity"/>
    <property type="evidence" value="ECO:0007669"/>
    <property type="project" value="TreeGrafter"/>
</dbReference>
<feature type="region of interest" description="Disordered" evidence="6">
    <location>
        <begin position="996"/>
        <end position="1016"/>
    </location>
</feature>
<dbReference type="PANTHER" id="PTHR11010:SF117">
    <property type="entry name" value="SERINE PROTEASE 16"/>
    <property type="match status" value="1"/>
</dbReference>
<comment type="caution">
    <text evidence="8">The sequence shown here is derived from an EMBL/GenBank/DDBJ whole genome shotgun (WGS) entry which is preliminary data.</text>
</comment>
<dbReference type="OrthoDB" id="2130629at2759"/>
<gene>
    <name evidence="8" type="ORF">CVT24_004795</name>
</gene>
<evidence type="ECO:0000256" key="7">
    <source>
        <dbReference type="SAM" id="SignalP"/>
    </source>
</evidence>
<name>A0A409VQ40_9AGAR</name>
<dbReference type="Pfam" id="PF05577">
    <property type="entry name" value="Peptidase_S28"/>
    <property type="match status" value="3"/>
</dbReference>
<accession>A0A409VQ40</accession>
<dbReference type="EMBL" id="NHTK01006009">
    <property type="protein sequence ID" value="PPQ68374.1"/>
    <property type="molecule type" value="Genomic_DNA"/>
</dbReference>
<organism evidence="8 9">
    <name type="scientific">Panaeolus cyanescens</name>
    <dbReference type="NCBI Taxonomy" id="181874"/>
    <lineage>
        <taxon>Eukaryota</taxon>
        <taxon>Fungi</taxon>
        <taxon>Dikarya</taxon>
        <taxon>Basidiomycota</taxon>
        <taxon>Agaricomycotina</taxon>
        <taxon>Agaricomycetes</taxon>
        <taxon>Agaricomycetidae</taxon>
        <taxon>Agaricales</taxon>
        <taxon>Agaricineae</taxon>
        <taxon>Galeropsidaceae</taxon>
        <taxon>Panaeolus</taxon>
    </lineage>
</organism>
<dbReference type="InterPro" id="IPR029058">
    <property type="entry name" value="AB_hydrolase_fold"/>
</dbReference>
<evidence type="ECO:0000256" key="3">
    <source>
        <dbReference type="ARBA" id="ARBA00022729"/>
    </source>
</evidence>
<dbReference type="InParanoid" id="A0A409VQ40"/>
<evidence type="ECO:0000313" key="9">
    <source>
        <dbReference type="Proteomes" id="UP000284842"/>
    </source>
</evidence>
<dbReference type="FunFam" id="3.40.50.1820:FF:000368">
    <property type="entry name" value="Unplaced genomic scaffold supercont2.8, whole genome shotgun sequence"/>
    <property type="match status" value="1"/>
</dbReference>
<dbReference type="GO" id="GO:0006508">
    <property type="term" value="P:proteolysis"/>
    <property type="evidence" value="ECO:0007669"/>
    <property type="project" value="UniProtKB-KW"/>
</dbReference>
<keyword evidence="2" id="KW-0645">Protease</keyword>
<evidence type="ECO:0000256" key="1">
    <source>
        <dbReference type="ARBA" id="ARBA00011079"/>
    </source>
</evidence>
<dbReference type="PANTHER" id="PTHR11010">
    <property type="entry name" value="PROTEASE S28 PRO-X CARBOXYPEPTIDASE-RELATED"/>
    <property type="match status" value="1"/>
</dbReference>
<evidence type="ECO:0008006" key="10">
    <source>
        <dbReference type="Google" id="ProtNLM"/>
    </source>
</evidence>
<comment type="similarity">
    <text evidence="1">Belongs to the peptidase S28 family.</text>
</comment>
<dbReference type="Gene3D" id="3.40.50.1820">
    <property type="entry name" value="alpha/beta hydrolase"/>
    <property type="match status" value="4"/>
</dbReference>
<feature type="compositionally biased region" description="Basic and acidic residues" evidence="6">
    <location>
        <begin position="1006"/>
        <end position="1016"/>
    </location>
</feature>
<keyword evidence="5" id="KW-0325">Glycoprotein</keyword>
<evidence type="ECO:0000256" key="4">
    <source>
        <dbReference type="ARBA" id="ARBA00022801"/>
    </source>
</evidence>
<dbReference type="GO" id="GO:0070008">
    <property type="term" value="F:serine-type exopeptidase activity"/>
    <property type="evidence" value="ECO:0007669"/>
    <property type="project" value="InterPro"/>
</dbReference>
<proteinExistence type="inferred from homology"/>
<dbReference type="Proteomes" id="UP000284842">
    <property type="component" value="Unassembled WGS sequence"/>
</dbReference>
<feature type="chain" id="PRO_5019413194" description="Peptidase S28" evidence="7">
    <location>
        <begin position="21"/>
        <end position="1073"/>
    </location>
</feature>
<dbReference type="SUPFAM" id="SSF53474">
    <property type="entry name" value="alpha/beta-Hydrolases"/>
    <property type="match status" value="2"/>
</dbReference>
<sequence>MTRKSWLLICFITLTGYASAENFRVLGPQGVNLWKLEAYHKQKTLRGGRFVAQDAQAPLYGSNEDKDKGYNFPAQWFEQPLDHFDKSITDTYHQRYWVNTRHYRPRPGAPVIVLDGGETSGEDRLPFLDTGIVEILARATGGVGVVLEHRYYGESIPVANFTTDSLRFLNNAQSAADSANFMRNVKFRGIQEDLTAPGTPWIYYGGSYAGARAAHMKILYPDIVWGAIASSAVTHATLENWQYMDIIRNAANPKCAQHLVNAISTIDGILANSKPFIKRQLKNLFGLGGLEHDDDFASVLESPLGSWQAKCWDPEVGSNRFDEFCAALTSPFGRFTNETFEQPFGHPDRLVDLDGPNELAVDLSIINYGRYIKKNIVSRCPEDLGVEECFGTYDDEKYKDTGIDQDWRLWLFQVCTEWGYFTTAPPDQNMPRIISNLLTLGYESKICKQAFPPGQHFRVPALPNITVVNELGDFDIAADRLAIIDGEVDPWRPDTPHSDDANDREDTILRPFKVIPGGVHHYDEYGLANLLDEPPEIRRIHAEMISFVRSWLKDWKTEFAAIKKLSASSYALSSLGPQGVNQWKLDAAEKNDAFKVDAATAIDFPVQLFEQPLDHFDKNIHDTFQQRYWVSTRHYTPRPGAPVIVLDGGETSGTGRLQFLDTGIVDILTRATGGVGVVLEHRYYGGSVPVANFTTDSLRFLNNAQAAADRTPWIYYGGSYAGARAAHMKVLYPDIVWGAIASSAVTYANLEDWQYMDIIRRFADPKCSEALVNATAAIDDILLHGSTSDKRQLKALFGLAGIEHDDDFANVLQGPLGSWQSQNWVPALVSTRFTTFCQALTTPSGGLTERDFAQPFDHPDRRVVLDATTNFAVDVSVANYAAYINSTVSSRCRANAESCYGSYNDTSYQATGLDQTWRLWQFQVCTEWGFFTTAPPANVPRIISRLSTLEYQSKICKQAYPPGKHFRVPPQPDVEIVNKLGGFDIAADRLAFIDGEDDPWRPNTPHSDDAKKRPDSTLRPFKLIPNAVHHYDEYGLADPTAEPPQIQLIHSQMIDFVKSWLEDWNIKHGIKAQ</sequence>
<keyword evidence="4" id="KW-0378">Hydrolase</keyword>
<evidence type="ECO:0000256" key="2">
    <source>
        <dbReference type="ARBA" id="ARBA00022670"/>
    </source>
</evidence>
<dbReference type="InterPro" id="IPR008758">
    <property type="entry name" value="Peptidase_S28"/>
</dbReference>
<reference evidence="8 9" key="1">
    <citation type="journal article" date="2018" name="Evol. Lett.">
        <title>Horizontal gene cluster transfer increased hallucinogenic mushroom diversity.</title>
        <authorList>
            <person name="Reynolds H.T."/>
            <person name="Vijayakumar V."/>
            <person name="Gluck-Thaler E."/>
            <person name="Korotkin H.B."/>
            <person name="Matheny P.B."/>
            <person name="Slot J.C."/>
        </authorList>
    </citation>
    <scope>NUCLEOTIDE SEQUENCE [LARGE SCALE GENOMIC DNA]</scope>
    <source>
        <strain evidence="8 9">2629</strain>
    </source>
</reference>
<protein>
    <recommendedName>
        <fullName evidence="10">Peptidase S28</fullName>
    </recommendedName>
</protein>
<dbReference type="AlphaFoldDB" id="A0A409VQ40"/>
<evidence type="ECO:0000256" key="5">
    <source>
        <dbReference type="ARBA" id="ARBA00023180"/>
    </source>
</evidence>
<feature type="signal peptide" evidence="7">
    <location>
        <begin position="1"/>
        <end position="20"/>
    </location>
</feature>
<keyword evidence="3 7" id="KW-0732">Signal</keyword>
<keyword evidence="9" id="KW-1185">Reference proteome</keyword>
<evidence type="ECO:0000313" key="8">
    <source>
        <dbReference type="EMBL" id="PPQ68374.1"/>
    </source>
</evidence>
<evidence type="ECO:0000256" key="6">
    <source>
        <dbReference type="SAM" id="MobiDB-lite"/>
    </source>
</evidence>